<feature type="region of interest" description="Disordered" evidence="5">
    <location>
        <begin position="321"/>
        <end position="400"/>
    </location>
</feature>
<dbReference type="GO" id="GO:0006457">
    <property type="term" value="P:protein folding"/>
    <property type="evidence" value="ECO:0007669"/>
    <property type="project" value="InterPro"/>
</dbReference>
<dbReference type="InterPro" id="IPR044666">
    <property type="entry name" value="Cyclophilin_A-like"/>
</dbReference>
<dbReference type="EMBL" id="NKHZ01000070">
    <property type="protein sequence ID" value="PNS15519.1"/>
    <property type="molecule type" value="Genomic_DNA"/>
</dbReference>
<dbReference type="PANTHER" id="PTHR45625">
    <property type="entry name" value="PEPTIDYL-PROLYL CIS-TRANS ISOMERASE-RELATED"/>
    <property type="match status" value="1"/>
</dbReference>
<dbReference type="Pfam" id="PF00160">
    <property type="entry name" value="Pro_isomerase"/>
    <property type="match status" value="1"/>
</dbReference>
<gene>
    <name evidence="7" type="ORF">CAC42_778</name>
</gene>
<dbReference type="PRINTS" id="PR00153">
    <property type="entry name" value="CSAPPISMRASE"/>
</dbReference>
<feature type="compositionally biased region" description="Polar residues" evidence="5">
    <location>
        <begin position="290"/>
        <end position="304"/>
    </location>
</feature>
<name>A0A2K1QKX3_9PEZI</name>
<keyword evidence="8" id="KW-1185">Reference proteome</keyword>
<organism evidence="7 8">
    <name type="scientific">Sphaceloma murrayae</name>
    <dbReference type="NCBI Taxonomy" id="2082308"/>
    <lineage>
        <taxon>Eukaryota</taxon>
        <taxon>Fungi</taxon>
        <taxon>Dikarya</taxon>
        <taxon>Ascomycota</taxon>
        <taxon>Pezizomycotina</taxon>
        <taxon>Dothideomycetes</taxon>
        <taxon>Dothideomycetidae</taxon>
        <taxon>Myriangiales</taxon>
        <taxon>Elsinoaceae</taxon>
        <taxon>Sphaceloma</taxon>
    </lineage>
</organism>
<evidence type="ECO:0000256" key="4">
    <source>
        <dbReference type="ARBA" id="ARBA00038509"/>
    </source>
</evidence>
<proteinExistence type="inferred from homology"/>
<comment type="similarity">
    <text evidence="4">Belongs to the cyclophilin-type PPIase family. CWC27 subfamily.</text>
</comment>
<dbReference type="CDD" id="cd01925">
    <property type="entry name" value="cyclophilin_CeCYP16-like"/>
    <property type="match status" value="1"/>
</dbReference>
<dbReference type="InterPro" id="IPR020892">
    <property type="entry name" value="Cyclophilin-type_PPIase_CS"/>
</dbReference>
<dbReference type="PANTHER" id="PTHR45625:SF6">
    <property type="entry name" value="SPLICEOSOME-ASSOCIATED PROTEIN CWC27 HOMOLOG"/>
    <property type="match status" value="1"/>
</dbReference>
<feature type="domain" description="PPIase cyclophilin-type" evidence="6">
    <location>
        <begin position="19"/>
        <end position="171"/>
    </location>
</feature>
<evidence type="ECO:0000256" key="1">
    <source>
        <dbReference type="ARBA" id="ARBA00000971"/>
    </source>
</evidence>
<dbReference type="OrthoDB" id="442970at2759"/>
<comment type="subcellular location">
    <subcellularLocation>
        <location evidence="2">Nucleus</location>
    </subcellularLocation>
</comment>
<evidence type="ECO:0000313" key="7">
    <source>
        <dbReference type="EMBL" id="PNS15519.1"/>
    </source>
</evidence>
<evidence type="ECO:0000259" key="6">
    <source>
        <dbReference type="PROSITE" id="PS50072"/>
    </source>
</evidence>
<keyword evidence="3" id="KW-0539">Nucleus</keyword>
<dbReference type="GO" id="GO:0003755">
    <property type="term" value="F:peptidyl-prolyl cis-trans isomerase activity"/>
    <property type="evidence" value="ECO:0007669"/>
    <property type="project" value="UniProtKB-EC"/>
</dbReference>
<dbReference type="PROSITE" id="PS50072">
    <property type="entry name" value="CSA_PPIASE_2"/>
    <property type="match status" value="1"/>
</dbReference>
<dbReference type="Gene3D" id="2.40.100.10">
    <property type="entry name" value="Cyclophilin-like"/>
    <property type="match status" value="1"/>
</dbReference>
<dbReference type="AlphaFoldDB" id="A0A2K1QKX3"/>
<sequence length="506" mass="55744">MASTYNVEPPPTGKVLLKTTAGDIVLELFGKQTPLATRNFIQHCLDGYYDNTIFHRLVPGFIIQGGDPTGLGTGGDAAINDGAPFADEFHTRLRFNRRGLLGMANSGSKDDNTSQFFLTLDKTTELQGKNTMFGRVEGDTIYNLMKLGESELAEEGGDRPLYPPKVLGTEILVNPFEGMAARLRIAQATMEEGKAKKKRKVTKGALSFGDDDVAVQPVVKKAKVNPDFKVDENAPLESKPPRIRPVAAETEKRPRRRSTSSVSSTAGSVEKVSRGTTPKMMEQHAPPPDQNVSSPEPEQVQKTMSALERTNAQIAALKASMKRNTGGQEQQHEKKKSALESMIPATSTRGRKRGKGGEDDSALKMFNSFKKRLGASAVIDEGKPTKDGQTNGKENDKVKGNAIDEEEKLCDLHFIANCQSCHAWDDDAGDKDVDDDNDPNWMSHQLSFAKDLLGKDLEWKRKMAEFEVIDPREKTKDIVGEKRKGREDRHRDRGKSGNHAKLPNGR</sequence>
<feature type="region of interest" description="Disordered" evidence="5">
    <location>
        <begin position="470"/>
        <end position="506"/>
    </location>
</feature>
<evidence type="ECO:0000313" key="8">
    <source>
        <dbReference type="Proteomes" id="UP000243797"/>
    </source>
</evidence>
<dbReference type="Proteomes" id="UP000243797">
    <property type="component" value="Unassembled WGS sequence"/>
</dbReference>
<feature type="region of interest" description="Disordered" evidence="5">
    <location>
        <begin position="230"/>
        <end position="304"/>
    </location>
</feature>
<dbReference type="InParanoid" id="A0A2K1QKX3"/>
<dbReference type="InterPro" id="IPR002130">
    <property type="entry name" value="Cyclophilin-type_PPIase_dom"/>
</dbReference>
<evidence type="ECO:0000256" key="3">
    <source>
        <dbReference type="ARBA" id="ARBA00023242"/>
    </source>
</evidence>
<evidence type="ECO:0000256" key="5">
    <source>
        <dbReference type="SAM" id="MobiDB-lite"/>
    </source>
</evidence>
<protein>
    <recommendedName>
        <fullName evidence="6">PPIase cyclophilin-type domain-containing protein</fullName>
    </recommendedName>
</protein>
<comment type="catalytic activity">
    <reaction evidence="1">
        <text>[protein]-peptidylproline (omega=180) = [protein]-peptidylproline (omega=0)</text>
        <dbReference type="Rhea" id="RHEA:16237"/>
        <dbReference type="Rhea" id="RHEA-COMP:10747"/>
        <dbReference type="Rhea" id="RHEA-COMP:10748"/>
        <dbReference type="ChEBI" id="CHEBI:83833"/>
        <dbReference type="ChEBI" id="CHEBI:83834"/>
        <dbReference type="EC" id="5.2.1.8"/>
    </reaction>
</comment>
<reference evidence="7 8" key="1">
    <citation type="submission" date="2017-06" db="EMBL/GenBank/DDBJ databases">
        <title>Draft genome sequence of a variant of Elsinoe murrayae.</title>
        <authorList>
            <person name="Cheng Q."/>
        </authorList>
    </citation>
    <scope>NUCLEOTIDE SEQUENCE [LARGE SCALE GENOMIC DNA]</scope>
    <source>
        <strain evidence="7 8">CQ-2017a</strain>
    </source>
</reference>
<dbReference type="InterPro" id="IPR029000">
    <property type="entry name" value="Cyclophilin-like_dom_sf"/>
</dbReference>
<feature type="compositionally biased region" description="Basic and acidic residues" evidence="5">
    <location>
        <begin position="470"/>
        <end position="495"/>
    </location>
</feature>
<accession>A0A2K1QKX3</accession>
<dbReference type="PROSITE" id="PS00170">
    <property type="entry name" value="CSA_PPIASE_1"/>
    <property type="match status" value="1"/>
</dbReference>
<dbReference type="SUPFAM" id="SSF50891">
    <property type="entry name" value="Cyclophilin-like"/>
    <property type="match status" value="1"/>
</dbReference>
<dbReference type="GO" id="GO:0071013">
    <property type="term" value="C:catalytic step 2 spliceosome"/>
    <property type="evidence" value="ECO:0007669"/>
    <property type="project" value="TreeGrafter"/>
</dbReference>
<dbReference type="STRING" id="2082308.A0A2K1QKX3"/>
<evidence type="ECO:0000256" key="2">
    <source>
        <dbReference type="ARBA" id="ARBA00004123"/>
    </source>
</evidence>
<comment type="caution">
    <text evidence="7">The sequence shown here is derived from an EMBL/GenBank/DDBJ whole genome shotgun (WGS) entry which is preliminary data.</text>
</comment>